<proteinExistence type="inferred from homology"/>
<feature type="binding site" evidence="11">
    <location>
        <position position="150"/>
    </location>
    <ligand>
        <name>S-adenosyl-L-methionine</name>
        <dbReference type="ChEBI" id="CHEBI:59789"/>
    </ligand>
</feature>
<evidence type="ECO:0000256" key="6">
    <source>
        <dbReference type="ARBA" id="ARBA00022884"/>
    </source>
</evidence>
<keyword evidence="2 10" id="KW-0489">Methyltransferase</keyword>
<evidence type="ECO:0000313" key="15">
    <source>
        <dbReference type="WBParaSite" id="PTRK_0000634200.1"/>
    </source>
</evidence>
<evidence type="ECO:0000256" key="11">
    <source>
        <dbReference type="PIRSR" id="PIRSR028762-1"/>
    </source>
</evidence>
<dbReference type="EC" id="2.1.1.56" evidence="10"/>
<feature type="site" description="mRNA cap binding" evidence="12">
    <location>
        <position position="100"/>
    </location>
</feature>
<feature type="binding site" evidence="11">
    <location>
        <position position="66"/>
    </location>
    <ligand>
        <name>S-adenosyl-L-methionine</name>
        <dbReference type="ChEBI" id="CHEBI:59789"/>
    </ligand>
</feature>
<evidence type="ECO:0000256" key="3">
    <source>
        <dbReference type="ARBA" id="ARBA00022664"/>
    </source>
</evidence>
<feature type="binding site" evidence="11">
    <location>
        <position position="145"/>
    </location>
    <ligand>
        <name>S-adenosyl-L-methionine</name>
        <dbReference type="ChEBI" id="CHEBI:59789"/>
    </ligand>
</feature>
<feature type="binding site" evidence="11">
    <location>
        <position position="41"/>
    </location>
    <ligand>
        <name>S-adenosyl-L-methionine</name>
        <dbReference type="ChEBI" id="CHEBI:59789"/>
    </ligand>
</feature>
<keyword evidence="7 10" id="KW-0506">mRNA capping</keyword>
<feature type="binding site" evidence="11">
    <location>
        <position position="123"/>
    </location>
    <ligand>
        <name>S-adenosyl-L-methionine</name>
        <dbReference type="ChEBI" id="CHEBI:59789"/>
    </ligand>
</feature>
<dbReference type="PROSITE" id="PS51562">
    <property type="entry name" value="RNA_CAP0_MT"/>
    <property type="match status" value="1"/>
</dbReference>
<feature type="site" description="mRNA cap binding" evidence="12">
    <location>
        <position position="149"/>
    </location>
</feature>
<dbReference type="CDD" id="cd02440">
    <property type="entry name" value="AdoMet_MTases"/>
    <property type="match status" value="1"/>
</dbReference>
<evidence type="ECO:0000259" key="13">
    <source>
        <dbReference type="PROSITE" id="PS51562"/>
    </source>
</evidence>
<dbReference type="PIRSF" id="PIRSF028762">
    <property type="entry name" value="ABD1"/>
    <property type="match status" value="1"/>
</dbReference>
<dbReference type="Pfam" id="PF03291">
    <property type="entry name" value="mRNA_G-N7_MeTrfase"/>
    <property type="match status" value="1"/>
</dbReference>
<keyword evidence="4 10" id="KW-0808">Transferase</keyword>
<keyword evidence="3 10" id="KW-0507">mRNA processing</keyword>
<evidence type="ECO:0000256" key="1">
    <source>
        <dbReference type="ARBA" id="ARBA00004123"/>
    </source>
</evidence>
<feature type="site" description="mRNA cap binding" evidence="12">
    <location>
        <position position="247"/>
    </location>
</feature>
<dbReference type="GO" id="GO:0003723">
    <property type="term" value="F:RNA binding"/>
    <property type="evidence" value="ECO:0007669"/>
    <property type="project" value="UniProtKB-KW"/>
</dbReference>
<dbReference type="WBParaSite" id="PTRK_0000634200.1">
    <property type="protein sequence ID" value="PTRK_0000634200.1"/>
    <property type="gene ID" value="PTRK_0000634200"/>
</dbReference>
<dbReference type="InterPro" id="IPR029063">
    <property type="entry name" value="SAM-dependent_MTases_sf"/>
</dbReference>
<keyword evidence="5 10" id="KW-0949">S-adenosyl-L-methionine</keyword>
<dbReference type="STRING" id="131310.A0A0N4ZF10"/>
<evidence type="ECO:0000256" key="2">
    <source>
        <dbReference type="ARBA" id="ARBA00022603"/>
    </source>
</evidence>
<dbReference type="AlphaFoldDB" id="A0A0N4ZF10"/>
<dbReference type="GO" id="GO:0005634">
    <property type="term" value="C:nucleus"/>
    <property type="evidence" value="ECO:0007669"/>
    <property type="project" value="UniProtKB-SubCell"/>
</dbReference>
<comment type="similarity">
    <text evidence="10">Belongs to the class I-like SAM-binding methyltransferase superfamily. mRNA cap 0 methyltransferase family.</text>
</comment>
<feature type="domain" description="MRNA cap 0 methyltransferase" evidence="13">
    <location>
        <begin position="28"/>
        <end position="352"/>
    </location>
</feature>
<evidence type="ECO:0000256" key="12">
    <source>
        <dbReference type="PIRSR" id="PIRSR028762-2"/>
    </source>
</evidence>
<dbReference type="SUPFAM" id="SSF53335">
    <property type="entry name" value="S-adenosyl-L-methionine-dependent methyltransferases"/>
    <property type="match status" value="1"/>
</dbReference>
<dbReference type="InterPro" id="IPR016899">
    <property type="entry name" value="mRNA_G-N7_MeTrfase_euk"/>
</dbReference>
<keyword evidence="6 10" id="KW-0694">RNA-binding</keyword>
<feature type="binding site" evidence="12">
    <location>
        <begin position="37"/>
        <end position="38"/>
    </location>
    <ligand>
        <name>mRNA</name>
        <dbReference type="ChEBI" id="CHEBI:33699"/>
    </ligand>
</feature>
<evidence type="ECO:0000256" key="7">
    <source>
        <dbReference type="ARBA" id="ARBA00023042"/>
    </source>
</evidence>
<feature type="site" description="mRNA cap binding" evidence="12">
    <location>
        <position position="69"/>
    </location>
</feature>
<evidence type="ECO:0000256" key="10">
    <source>
        <dbReference type="PIRNR" id="PIRNR028762"/>
    </source>
</evidence>
<dbReference type="Gene3D" id="3.40.50.150">
    <property type="entry name" value="Vaccinia Virus protein VP39"/>
    <property type="match status" value="1"/>
</dbReference>
<evidence type="ECO:0000313" key="14">
    <source>
        <dbReference type="Proteomes" id="UP000038045"/>
    </source>
</evidence>
<keyword evidence="8 10" id="KW-0539">Nucleus</keyword>
<comment type="catalytic activity">
    <reaction evidence="9">
        <text>a 5'-end (5'-triphosphoguanosine)-ribonucleoside in mRNA + S-adenosyl-L-methionine = a 5'-end (N(7)-methyl 5'-triphosphoguanosine)-ribonucleoside in mRNA + S-adenosyl-L-homocysteine</text>
        <dbReference type="Rhea" id="RHEA:67008"/>
        <dbReference type="Rhea" id="RHEA-COMP:17166"/>
        <dbReference type="Rhea" id="RHEA-COMP:17167"/>
        <dbReference type="ChEBI" id="CHEBI:57856"/>
        <dbReference type="ChEBI" id="CHEBI:59789"/>
        <dbReference type="ChEBI" id="CHEBI:156461"/>
        <dbReference type="ChEBI" id="CHEBI:167617"/>
        <dbReference type="EC" id="2.1.1.56"/>
    </reaction>
</comment>
<evidence type="ECO:0000256" key="4">
    <source>
        <dbReference type="ARBA" id="ARBA00022679"/>
    </source>
</evidence>
<reference evidence="15" key="1">
    <citation type="submission" date="2017-02" db="UniProtKB">
        <authorList>
            <consortium name="WormBaseParasite"/>
        </authorList>
    </citation>
    <scope>IDENTIFICATION</scope>
</reference>
<feature type="site" description="mRNA cap binding" evidence="12">
    <location>
        <position position="75"/>
    </location>
</feature>
<organism evidence="14 15">
    <name type="scientific">Parastrongyloides trichosuri</name>
    <name type="common">Possum-specific nematode worm</name>
    <dbReference type="NCBI Taxonomy" id="131310"/>
    <lineage>
        <taxon>Eukaryota</taxon>
        <taxon>Metazoa</taxon>
        <taxon>Ecdysozoa</taxon>
        <taxon>Nematoda</taxon>
        <taxon>Chromadorea</taxon>
        <taxon>Rhabditida</taxon>
        <taxon>Tylenchina</taxon>
        <taxon>Panagrolaimomorpha</taxon>
        <taxon>Strongyloidoidea</taxon>
        <taxon>Strongyloididae</taxon>
        <taxon>Parastrongyloides</taxon>
    </lineage>
</organism>
<comment type="subcellular location">
    <subcellularLocation>
        <location evidence="1 10">Nucleus</location>
    </subcellularLocation>
</comment>
<feature type="site" description="mRNA cap binding" evidence="12">
    <location>
        <position position="344"/>
    </location>
</feature>
<feature type="binding site" evidence="11">
    <location>
        <position position="88"/>
    </location>
    <ligand>
        <name>S-adenosyl-L-methionine</name>
        <dbReference type="ChEBI" id="CHEBI:59789"/>
    </ligand>
</feature>
<dbReference type="PANTHER" id="PTHR12189">
    <property type="entry name" value="MRNA GUANINE-7- METHYLTRANSFERASE"/>
    <property type="match status" value="1"/>
</dbReference>
<dbReference type="Proteomes" id="UP000038045">
    <property type="component" value="Unplaced"/>
</dbReference>
<keyword evidence="14" id="KW-1185">Reference proteome</keyword>
<dbReference type="PANTHER" id="PTHR12189:SF2">
    <property type="entry name" value="MRNA CAP GUANINE-N7 METHYLTRANSFERASE"/>
    <property type="match status" value="1"/>
</dbReference>
<sequence length="358" mass="41888">MSSNSNSKNVSTHYNNVKEVGLNERDKSCIYYLRNFNNFIKSCLIQEFIGKLRNDGNYNGHILDLCCGKGGDLIKWKKSSAKIVIMTDIAEVSLEHCGKRYQEMKARENPNFPLFNIEIIHADSTITRLNDYIKCGKPFDLCNCQFSLHYAFESEQKARQMLQNATENLKEGGYFIGTIPNSNLLLSLFRNNNSINFKNKICSITYLGEEGKEQTEEERLNNIMENNIPLFGAKIDWQLDNLVNCPEYLIHVPLLKKMLEEFDMEFIYCQRFDDVIQHFIEKSPETEKILNVIKGLEKYPCRHFETQLHEECEYEAARKYMESKRNKNFFGTMSKCEWEVTSLYMAFAFRKKKISEVL</sequence>
<evidence type="ECO:0000256" key="9">
    <source>
        <dbReference type="ARBA" id="ARBA00044712"/>
    </source>
</evidence>
<accession>A0A0N4ZF10</accession>
<dbReference type="InterPro" id="IPR039753">
    <property type="entry name" value="RG7MT1"/>
</dbReference>
<name>A0A0N4ZF10_PARTI</name>
<protein>
    <recommendedName>
        <fullName evidence="10">mRNA cap guanine-N(7) methyltransferase</fullName>
        <ecNumber evidence="10">2.1.1.56</ecNumber>
    </recommendedName>
    <alternativeName>
        <fullName evidence="10">mRNA (guanine-N(7))-methyltransferase</fullName>
    </alternativeName>
    <alternativeName>
        <fullName evidence="10">mRNA cap methyltransferase</fullName>
    </alternativeName>
</protein>
<dbReference type="InterPro" id="IPR004971">
    <property type="entry name" value="mRNA_G-N7_MeTrfase_dom"/>
</dbReference>
<evidence type="ECO:0000256" key="5">
    <source>
        <dbReference type="ARBA" id="ARBA00022691"/>
    </source>
</evidence>
<dbReference type="GO" id="GO:0004482">
    <property type="term" value="F:mRNA 5'-cap (guanine-N7-)-methyltransferase activity"/>
    <property type="evidence" value="ECO:0007669"/>
    <property type="project" value="UniProtKB-EC"/>
</dbReference>
<evidence type="ECO:0000256" key="8">
    <source>
        <dbReference type="ARBA" id="ARBA00023242"/>
    </source>
</evidence>